<reference evidence="1" key="2">
    <citation type="journal article" date="2015" name="Data Brief">
        <title>Shoot transcriptome of the giant reed, Arundo donax.</title>
        <authorList>
            <person name="Barrero R.A."/>
            <person name="Guerrero F.D."/>
            <person name="Moolhuijzen P."/>
            <person name="Goolsby J.A."/>
            <person name="Tidwell J."/>
            <person name="Bellgard S.E."/>
            <person name="Bellgard M.I."/>
        </authorList>
    </citation>
    <scope>NUCLEOTIDE SEQUENCE</scope>
    <source>
        <tissue evidence="1">Shoot tissue taken approximately 20 cm above the soil surface</tissue>
    </source>
</reference>
<proteinExistence type="predicted"/>
<sequence length="43" mass="5262">MHLSFLMRKLQKLWLQSQLTSMIHKGQQQKMLAVSRDWKFFVL</sequence>
<dbReference type="AlphaFoldDB" id="A0A0A9G757"/>
<dbReference type="EMBL" id="GBRH01177574">
    <property type="protein sequence ID" value="JAE20322.1"/>
    <property type="molecule type" value="Transcribed_RNA"/>
</dbReference>
<evidence type="ECO:0000313" key="1">
    <source>
        <dbReference type="EMBL" id="JAE20322.1"/>
    </source>
</evidence>
<name>A0A0A9G757_ARUDO</name>
<reference evidence="1" key="1">
    <citation type="submission" date="2014-09" db="EMBL/GenBank/DDBJ databases">
        <authorList>
            <person name="Magalhaes I.L.F."/>
            <person name="Oliveira U."/>
            <person name="Santos F.R."/>
            <person name="Vidigal T.H.D.A."/>
            <person name="Brescovit A.D."/>
            <person name="Santos A.J."/>
        </authorList>
    </citation>
    <scope>NUCLEOTIDE SEQUENCE</scope>
    <source>
        <tissue evidence="1">Shoot tissue taken approximately 20 cm above the soil surface</tissue>
    </source>
</reference>
<accession>A0A0A9G757</accession>
<protein>
    <submittedName>
        <fullName evidence="1">Uncharacterized protein</fullName>
    </submittedName>
</protein>
<organism evidence="1">
    <name type="scientific">Arundo donax</name>
    <name type="common">Giant reed</name>
    <name type="synonym">Donax arundinaceus</name>
    <dbReference type="NCBI Taxonomy" id="35708"/>
    <lineage>
        <taxon>Eukaryota</taxon>
        <taxon>Viridiplantae</taxon>
        <taxon>Streptophyta</taxon>
        <taxon>Embryophyta</taxon>
        <taxon>Tracheophyta</taxon>
        <taxon>Spermatophyta</taxon>
        <taxon>Magnoliopsida</taxon>
        <taxon>Liliopsida</taxon>
        <taxon>Poales</taxon>
        <taxon>Poaceae</taxon>
        <taxon>PACMAD clade</taxon>
        <taxon>Arundinoideae</taxon>
        <taxon>Arundineae</taxon>
        <taxon>Arundo</taxon>
    </lineage>
</organism>